<keyword evidence="2" id="KW-0378">Hydrolase</keyword>
<organism evidence="2 3">
    <name type="scientific">Paraliobacillus quinghaiensis</name>
    <dbReference type="NCBI Taxonomy" id="470815"/>
    <lineage>
        <taxon>Bacteria</taxon>
        <taxon>Bacillati</taxon>
        <taxon>Bacillota</taxon>
        <taxon>Bacilli</taxon>
        <taxon>Bacillales</taxon>
        <taxon>Bacillaceae</taxon>
        <taxon>Paraliobacillus</taxon>
    </lineage>
</organism>
<dbReference type="Pfam" id="PF01863">
    <property type="entry name" value="YgjP-like"/>
    <property type="match status" value="1"/>
</dbReference>
<protein>
    <submittedName>
        <fullName evidence="2">Hydrolase</fullName>
    </submittedName>
</protein>
<name>A0A917WU56_9BACI</name>
<evidence type="ECO:0000313" key="2">
    <source>
        <dbReference type="EMBL" id="GGM28192.1"/>
    </source>
</evidence>
<feature type="domain" description="YgjP-like metallopeptidase" evidence="1">
    <location>
        <begin position="23"/>
        <end position="237"/>
    </location>
</feature>
<sequence>MSEHHIEYDNQMIVFEVERKNVKNVNLNIKPDMTVKVSANENVPLEFIEDLVRKKAPWVLKHVKGFAKVQPERKSEREYVSGESYKYLGKQYRLRVKQVDEKSIEGVKYLRGFIHLYVQNPNDLNKKKRLIQEWYRERANKIFLESLEKIYPKIQKYGVEKPTLQVRSMKARWGSALIDSSSIQINSELIKAPKPCIDYVILHELIHFKYNDHSKKFYEMLYALMPDWESRKEILDEDVVKEL</sequence>
<evidence type="ECO:0000313" key="3">
    <source>
        <dbReference type="Proteomes" id="UP000618460"/>
    </source>
</evidence>
<dbReference type="InterPro" id="IPR002725">
    <property type="entry name" value="YgjP-like_metallopeptidase"/>
</dbReference>
<dbReference type="EMBL" id="BMLG01000004">
    <property type="protein sequence ID" value="GGM28192.1"/>
    <property type="molecule type" value="Genomic_DNA"/>
</dbReference>
<gene>
    <name evidence="2" type="ORF">GCM10011351_12630</name>
</gene>
<comment type="caution">
    <text evidence="2">The sequence shown here is derived from an EMBL/GenBank/DDBJ whole genome shotgun (WGS) entry which is preliminary data.</text>
</comment>
<dbReference type="OrthoDB" id="9811177at2"/>
<dbReference type="RefSeq" id="WP_117153661.1">
    <property type="nucleotide sequence ID" value="NZ_BMLG01000004.1"/>
</dbReference>
<dbReference type="AlphaFoldDB" id="A0A917WU56"/>
<reference evidence="2" key="1">
    <citation type="journal article" date="2014" name="Int. J. Syst. Evol. Microbiol.">
        <title>Complete genome sequence of Corynebacterium casei LMG S-19264T (=DSM 44701T), isolated from a smear-ripened cheese.</title>
        <authorList>
            <consortium name="US DOE Joint Genome Institute (JGI-PGF)"/>
            <person name="Walter F."/>
            <person name="Albersmeier A."/>
            <person name="Kalinowski J."/>
            <person name="Ruckert C."/>
        </authorList>
    </citation>
    <scope>NUCLEOTIDE SEQUENCE</scope>
    <source>
        <strain evidence="2">CGMCC 1.6333</strain>
    </source>
</reference>
<dbReference type="PANTHER" id="PTHR30399">
    <property type="entry name" value="UNCHARACTERIZED PROTEIN YGJP"/>
    <property type="match status" value="1"/>
</dbReference>
<keyword evidence="3" id="KW-1185">Reference proteome</keyword>
<dbReference type="Gene3D" id="3.30.2010.10">
    <property type="entry name" value="Metalloproteases ('zincins'), catalytic domain"/>
    <property type="match status" value="1"/>
</dbReference>
<proteinExistence type="predicted"/>
<dbReference type="Proteomes" id="UP000618460">
    <property type="component" value="Unassembled WGS sequence"/>
</dbReference>
<dbReference type="GO" id="GO:0016787">
    <property type="term" value="F:hydrolase activity"/>
    <property type="evidence" value="ECO:0007669"/>
    <property type="project" value="UniProtKB-KW"/>
</dbReference>
<dbReference type="CDD" id="cd07344">
    <property type="entry name" value="M48_yhfN_like"/>
    <property type="match status" value="1"/>
</dbReference>
<evidence type="ECO:0000259" key="1">
    <source>
        <dbReference type="Pfam" id="PF01863"/>
    </source>
</evidence>
<dbReference type="InterPro" id="IPR053136">
    <property type="entry name" value="UTP_pyrophosphatase-like"/>
</dbReference>
<accession>A0A917WU56</accession>
<dbReference type="PANTHER" id="PTHR30399:SF1">
    <property type="entry name" value="UTP PYROPHOSPHATASE"/>
    <property type="match status" value="1"/>
</dbReference>
<reference evidence="2" key="2">
    <citation type="submission" date="2020-09" db="EMBL/GenBank/DDBJ databases">
        <authorList>
            <person name="Sun Q."/>
            <person name="Zhou Y."/>
        </authorList>
    </citation>
    <scope>NUCLEOTIDE SEQUENCE</scope>
    <source>
        <strain evidence="2">CGMCC 1.6333</strain>
    </source>
</reference>